<feature type="transmembrane region" description="Helical" evidence="6">
    <location>
        <begin position="196"/>
        <end position="213"/>
    </location>
</feature>
<evidence type="ECO:0000256" key="3">
    <source>
        <dbReference type="ARBA" id="ARBA00022692"/>
    </source>
</evidence>
<dbReference type="InterPro" id="IPR045225">
    <property type="entry name" value="Uracil/uridine/allantoin_perm"/>
</dbReference>
<dbReference type="EMBL" id="LRBG01000036">
    <property type="protein sequence ID" value="KXU84431.1"/>
    <property type="molecule type" value="Genomic_DNA"/>
</dbReference>
<dbReference type="Gene3D" id="1.10.4160.10">
    <property type="entry name" value="Hydantoin permease"/>
    <property type="match status" value="1"/>
</dbReference>
<accession>A0A149PH90</accession>
<organism evidence="7 8">
    <name type="scientific">Paraburkholderia monticola</name>
    <dbReference type="NCBI Taxonomy" id="1399968"/>
    <lineage>
        <taxon>Bacteria</taxon>
        <taxon>Pseudomonadati</taxon>
        <taxon>Pseudomonadota</taxon>
        <taxon>Betaproteobacteria</taxon>
        <taxon>Burkholderiales</taxon>
        <taxon>Burkholderiaceae</taxon>
        <taxon>Paraburkholderia</taxon>
    </lineage>
</organism>
<dbReference type="PANTHER" id="PTHR30618">
    <property type="entry name" value="NCS1 FAMILY PURINE/PYRIMIDINE TRANSPORTER"/>
    <property type="match status" value="1"/>
</dbReference>
<comment type="subcellular location">
    <subcellularLocation>
        <location evidence="1">Membrane</location>
        <topology evidence="1">Multi-pass membrane protein</topology>
    </subcellularLocation>
</comment>
<reference evidence="7 8" key="1">
    <citation type="journal article" date="2015" name="Int. J. Syst. Evol. Microbiol.">
        <title>Burkholderia monticola sp. nov., isolated from mountain soil.</title>
        <authorList>
            <person name="Baek I."/>
            <person name="Seo B."/>
            <person name="Lee I."/>
            <person name="Yi H."/>
            <person name="Chun J."/>
        </authorList>
    </citation>
    <scope>NUCLEOTIDE SEQUENCE [LARGE SCALE GENOMIC DNA]</scope>
    <source>
        <strain evidence="7 8">JC2948</strain>
    </source>
</reference>
<name>A0A149PH90_9BURK</name>
<feature type="transmembrane region" description="Helical" evidence="6">
    <location>
        <begin position="166"/>
        <end position="184"/>
    </location>
</feature>
<dbReference type="PANTHER" id="PTHR30618:SF0">
    <property type="entry name" value="PURINE-URACIL PERMEASE NCS1"/>
    <property type="match status" value="1"/>
</dbReference>
<evidence type="ECO:0000256" key="1">
    <source>
        <dbReference type="ARBA" id="ARBA00004141"/>
    </source>
</evidence>
<dbReference type="NCBIfam" id="TIGR00800">
    <property type="entry name" value="ncs1"/>
    <property type="match status" value="1"/>
</dbReference>
<dbReference type="Pfam" id="PF02133">
    <property type="entry name" value="Transp_cyt_pur"/>
    <property type="match status" value="1"/>
</dbReference>
<dbReference type="STRING" id="1399968.CI15_23485"/>
<feature type="transmembrane region" description="Helical" evidence="6">
    <location>
        <begin position="282"/>
        <end position="309"/>
    </location>
</feature>
<feature type="transmembrane region" description="Helical" evidence="6">
    <location>
        <begin position="321"/>
        <end position="341"/>
    </location>
</feature>
<proteinExistence type="inferred from homology"/>
<comment type="similarity">
    <text evidence="2">Belongs to the purine-cytosine permease (2.A.39) family.</text>
</comment>
<feature type="transmembrane region" description="Helical" evidence="6">
    <location>
        <begin position="41"/>
        <end position="60"/>
    </location>
</feature>
<dbReference type="CDD" id="cd11485">
    <property type="entry name" value="SLC-NCS1sbd_YbbW-like"/>
    <property type="match status" value="1"/>
</dbReference>
<evidence type="ECO:0000256" key="2">
    <source>
        <dbReference type="ARBA" id="ARBA00008974"/>
    </source>
</evidence>
<protein>
    <submittedName>
        <fullName evidence="7">Nitrate reductase</fullName>
    </submittedName>
</protein>
<dbReference type="InterPro" id="IPR012681">
    <property type="entry name" value="NCS1"/>
</dbReference>
<sequence length="506" mass="54438">MKQTAQSADASHAPPAAGAHGSSLYNEDLAPTGPAQRTWRWYHFAALWVGMVMNIASYMLAAGLTEQGMSPWQAVLTVLLGNMIVLVPMLLIGHAGAKHGIPYAVLVRSSFGTQGAKLPALLRAIVACGWYGIQTWLGGSAIFTLLNILTGNALHGPALPFLDISIGQLACFLAFWALQIYFIVHGTDSIRRLESWSAPIKVVMCIALVWWATSKAGGLGSMLSAPSQFAPGGKKEGLFWLTFWPSLTAMVGFWATLALNIPDFTRFAKTQRDQVVGQTIGLPVPMALLSMISVVVTSATVVIYGKAIWDPIDLTSRMTGIGVGVALIILTLDTMGCNLAANLVGPAYDFSSLWPKRVSYRTGGLMTASLAIVMMPWKILATTQGYIFVWLVGYSALLGPVAGILMVDYFFIRGTRLNSRELFDESGEYSYTGGWNMAAVVALAIGVLPNLPGFLHTAFPASFPNVPGFFNTLYTYAWFVGLALASIVYGTWMKLRRSPGASMANA</sequence>
<dbReference type="OrthoDB" id="9780088at2"/>
<dbReference type="InterPro" id="IPR001248">
    <property type="entry name" value="Pur-cyt_permease"/>
</dbReference>
<feature type="transmembrane region" description="Helical" evidence="6">
    <location>
        <begin position="473"/>
        <end position="492"/>
    </location>
</feature>
<evidence type="ECO:0000256" key="5">
    <source>
        <dbReference type="ARBA" id="ARBA00023136"/>
    </source>
</evidence>
<gene>
    <name evidence="7" type="ORF">CI15_23485</name>
</gene>
<keyword evidence="4 6" id="KW-1133">Transmembrane helix</keyword>
<feature type="transmembrane region" description="Helical" evidence="6">
    <location>
        <begin position="362"/>
        <end position="381"/>
    </location>
</feature>
<evidence type="ECO:0000313" key="7">
    <source>
        <dbReference type="EMBL" id="KXU84431.1"/>
    </source>
</evidence>
<dbReference type="GO" id="GO:0005886">
    <property type="term" value="C:plasma membrane"/>
    <property type="evidence" value="ECO:0007669"/>
    <property type="project" value="TreeGrafter"/>
</dbReference>
<evidence type="ECO:0000256" key="6">
    <source>
        <dbReference type="SAM" id="Phobius"/>
    </source>
</evidence>
<dbReference type="AlphaFoldDB" id="A0A149PH90"/>
<feature type="transmembrane region" description="Helical" evidence="6">
    <location>
        <begin position="120"/>
        <end position="146"/>
    </location>
</feature>
<feature type="transmembrane region" description="Helical" evidence="6">
    <location>
        <begin position="387"/>
        <end position="412"/>
    </location>
</feature>
<evidence type="ECO:0000313" key="8">
    <source>
        <dbReference type="Proteomes" id="UP000075613"/>
    </source>
</evidence>
<feature type="transmembrane region" description="Helical" evidence="6">
    <location>
        <begin position="433"/>
        <end position="453"/>
    </location>
</feature>
<comment type="caution">
    <text evidence="7">The sequence shown here is derived from an EMBL/GenBank/DDBJ whole genome shotgun (WGS) entry which is preliminary data.</text>
</comment>
<dbReference type="Proteomes" id="UP000075613">
    <property type="component" value="Unassembled WGS sequence"/>
</dbReference>
<evidence type="ECO:0000256" key="4">
    <source>
        <dbReference type="ARBA" id="ARBA00022989"/>
    </source>
</evidence>
<feature type="transmembrane region" description="Helical" evidence="6">
    <location>
        <begin position="238"/>
        <end position="261"/>
    </location>
</feature>
<keyword evidence="8" id="KW-1185">Reference proteome</keyword>
<dbReference type="GO" id="GO:0015205">
    <property type="term" value="F:nucleobase transmembrane transporter activity"/>
    <property type="evidence" value="ECO:0007669"/>
    <property type="project" value="TreeGrafter"/>
</dbReference>
<keyword evidence="3 6" id="KW-0812">Transmembrane</keyword>
<feature type="transmembrane region" description="Helical" evidence="6">
    <location>
        <begin position="72"/>
        <end position="92"/>
    </location>
</feature>
<keyword evidence="5 6" id="KW-0472">Membrane</keyword>
<dbReference type="RefSeq" id="WP_062131871.1">
    <property type="nucleotide sequence ID" value="NZ_LRBG01000036.1"/>
</dbReference>